<evidence type="ECO:0000256" key="2">
    <source>
        <dbReference type="SAM" id="MobiDB-lite"/>
    </source>
</evidence>
<dbReference type="KEGG" id="plon:Pla110_43480"/>
<feature type="transmembrane region" description="Helical" evidence="3">
    <location>
        <begin position="198"/>
        <end position="222"/>
    </location>
</feature>
<accession>A0A518CTP3</accession>
<evidence type="ECO:0000313" key="5">
    <source>
        <dbReference type="Proteomes" id="UP000317178"/>
    </source>
</evidence>
<protein>
    <recommendedName>
        <fullName evidence="6">GYF domain-containing protein</fullName>
    </recommendedName>
</protein>
<keyword evidence="5" id="KW-1185">Reference proteome</keyword>
<keyword evidence="3" id="KW-0472">Membrane</keyword>
<sequence>MPSTWFIKENEGISGPFAGSEMKRFLKEGRIKRDTLLSKDASTKKWIAAGRLSSLFPQQSASTLNESTGESCFKTSEFELRLENQLESVETSSSESGPVPSVDNPDELDIESDSPPPSLPLEPVMGDIQVAAYPANLSPDQTQPWPQHYPQGPVYSPGVPHPHQLAINSPHAMHPVASSPQDLVTSGPSLTGRKTKTVLWLGIGIPTAISLLVVLVFGAWYLGRNQATDAPTRAHGVVQSAPDTAVFESQLEDLRKRREALEHDIRELKTEKDDLNSEKRKLSEEQKRLTEELKDLTSKLESIHDWQSVEFAFVNPTAMVGGVRVDEDGKFRLVKKDTSNFAPQIIHLLRKSDIPRIGIDKKLTQRILQETEEGEPLSDILQSEAGKYWKKYKIVPFDRVGVDSVKFVAFDDLSQKKRRVGFFQGIEGNELKFFGIGNKSVISIPRDQIRIGSLTIGRKNDIIPKLNTSDFLEYAALSIAQAIELPKEESYVNLAIHVQVDDYARDSGKPEMPDPHFKTPWIDTLAKYGKWSYEYNEWKKKPPTLERAKAYLEDELYAVLNGLNLSVLEREYKMSLFHELNELLKLGLSIIDPDVLHMDSVENAIPLSSLFNATHVVIAELKPARDGGEYHLSIRLVEVGTRQVLWAGQSDRVRDSGMLTRQYYLSSGQTALLTPVNDEKVQKSFVGVEKRRIIDPGQGFEESNYQKSGYIVYLESALKDDTVIYRTLFEKTLHHVSADNVSIKLIDDFNEVPPNQFNRYLLSRIVSGFMPSAGRITKIDNDEVTFSLGKGKRIRPGDRMYVLRPVGNNTSIGDPEVEKSQEEMLSRELIVTEVYDNHCTAVASDTGAEDWWPENSFLDIDDIVIHSTNKRHVGGLISLIWEPPPPGSPNHKRLRNRNKAMRSYLETMDAIKTLDRILYEGLIKLNVPMVRIAANDIGDDERTSFISRPTDRKSYEEKCIEAMQRAGATHVVGGYINHWDTNKYRIKYGILPVSKSGASREFTEVSEFELLEAHLR</sequence>
<reference evidence="4 5" key="1">
    <citation type="submission" date="2019-02" db="EMBL/GenBank/DDBJ databases">
        <title>Deep-cultivation of Planctomycetes and their phenomic and genomic characterization uncovers novel biology.</title>
        <authorList>
            <person name="Wiegand S."/>
            <person name="Jogler M."/>
            <person name="Boedeker C."/>
            <person name="Pinto D."/>
            <person name="Vollmers J."/>
            <person name="Rivas-Marin E."/>
            <person name="Kohn T."/>
            <person name="Peeters S.H."/>
            <person name="Heuer A."/>
            <person name="Rast P."/>
            <person name="Oberbeckmann S."/>
            <person name="Bunk B."/>
            <person name="Jeske O."/>
            <person name="Meyerdierks A."/>
            <person name="Storesund J.E."/>
            <person name="Kallscheuer N."/>
            <person name="Luecker S."/>
            <person name="Lage O.M."/>
            <person name="Pohl T."/>
            <person name="Merkel B.J."/>
            <person name="Hornburger P."/>
            <person name="Mueller R.-W."/>
            <person name="Bruemmer F."/>
            <person name="Labrenz M."/>
            <person name="Spormann A.M."/>
            <person name="Op den Camp H."/>
            <person name="Overmann J."/>
            <person name="Amann R."/>
            <person name="Jetten M.S.M."/>
            <person name="Mascher T."/>
            <person name="Medema M.H."/>
            <person name="Devos D.P."/>
            <person name="Kaster A.-K."/>
            <person name="Ovreas L."/>
            <person name="Rohde M."/>
            <person name="Galperin M.Y."/>
            <person name="Jogler C."/>
        </authorList>
    </citation>
    <scope>NUCLEOTIDE SEQUENCE [LARGE SCALE GENOMIC DNA]</scope>
    <source>
        <strain evidence="4 5">Pla110</strain>
    </source>
</reference>
<feature type="coiled-coil region" evidence="1">
    <location>
        <begin position="244"/>
        <end position="299"/>
    </location>
</feature>
<name>A0A518CTP3_9PLAN</name>
<dbReference type="Proteomes" id="UP000317178">
    <property type="component" value="Chromosome"/>
</dbReference>
<dbReference type="OrthoDB" id="255288at2"/>
<evidence type="ECO:0000313" key="4">
    <source>
        <dbReference type="EMBL" id="QDU82588.1"/>
    </source>
</evidence>
<dbReference type="AlphaFoldDB" id="A0A518CTP3"/>
<keyword evidence="1" id="KW-0175">Coiled coil</keyword>
<gene>
    <name evidence="4" type="ORF">Pla110_43480</name>
</gene>
<dbReference type="EMBL" id="CP036281">
    <property type="protein sequence ID" value="QDU82588.1"/>
    <property type="molecule type" value="Genomic_DNA"/>
</dbReference>
<proteinExistence type="predicted"/>
<feature type="region of interest" description="Disordered" evidence="2">
    <location>
        <begin position="85"/>
        <end position="123"/>
    </location>
</feature>
<dbReference type="RefSeq" id="WP_144998920.1">
    <property type="nucleotide sequence ID" value="NZ_CP036281.1"/>
</dbReference>
<evidence type="ECO:0000256" key="3">
    <source>
        <dbReference type="SAM" id="Phobius"/>
    </source>
</evidence>
<organism evidence="4 5">
    <name type="scientific">Polystyrenella longa</name>
    <dbReference type="NCBI Taxonomy" id="2528007"/>
    <lineage>
        <taxon>Bacteria</taxon>
        <taxon>Pseudomonadati</taxon>
        <taxon>Planctomycetota</taxon>
        <taxon>Planctomycetia</taxon>
        <taxon>Planctomycetales</taxon>
        <taxon>Planctomycetaceae</taxon>
        <taxon>Polystyrenella</taxon>
    </lineage>
</organism>
<evidence type="ECO:0008006" key="6">
    <source>
        <dbReference type="Google" id="ProtNLM"/>
    </source>
</evidence>
<feature type="compositionally biased region" description="Polar residues" evidence="2">
    <location>
        <begin position="85"/>
        <end position="96"/>
    </location>
</feature>
<evidence type="ECO:0000256" key="1">
    <source>
        <dbReference type="SAM" id="Coils"/>
    </source>
</evidence>
<keyword evidence="3" id="KW-1133">Transmembrane helix</keyword>
<feature type="region of interest" description="Disordered" evidence="2">
    <location>
        <begin position="136"/>
        <end position="161"/>
    </location>
</feature>
<keyword evidence="3" id="KW-0812">Transmembrane</keyword>